<keyword evidence="4 10" id="KW-0812">Transmembrane</keyword>
<dbReference type="Pfam" id="PF07715">
    <property type="entry name" value="Plug"/>
    <property type="match status" value="1"/>
</dbReference>
<dbReference type="PANTHER" id="PTHR30069">
    <property type="entry name" value="TONB-DEPENDENT OUTER MEMBRANE RECEPTOR"/>
    <property type="match status" value="1"/>
</dbReference>
<evidence type="ECO:0000256" key="2">
    <source>
        <dbReference type="ARBA" id="ARBA00022448"/>
    </source>
</evidence>
<evidence type="ECO:0000256" key="5">
    <source>
        <dbReference type="ARBA" id="ARBA00022729"/>
    </source>
</evidence>
<evidence type="ECO:0000259" key="13">
    <source>
        <dbReference type="Pfam" id="PF00593"/>
    </source>
</evidence>
<feature type="domain" description="TonB-dependent receptor-like beta-barrel" evidence="13">
    <location>
        <begin position="248"/>
        <end position="697"/>
    </location>
</feature>
<evidence type="ECO:0000256" key="8">
    <source>
        <dbReference type="ARBA" id="ARBA00023136"/>
    </source>
</evidence>
<dbReference type="OrthoDB" id="5389752at2"/>
<dbReference type="InterPro" id="IPR000531">
    <property type="entry name" value="Beta-barrel_TonB"/>
</dbReference>
<organism evidence="15">
    <name type="scientific">Aliarcobacter faecis</name>
    <dbReference type="NCBI Taxonomy" id="1564138"/>
    <lineage>
        <taxon>Bacteria</taxon>
        <taxon>Pseudomonadati</taxon>
        <taxon>Campylobacterota</taxon>
        <taxon>Epsilonproteobacteria</taxon>
        <taxon>Campylobacterales</taxon>
        <taxon>Arcobacteraceae</taxon>
        <taxon>Aliarcobacter</taxon>
    </lineage>
</organism>
<keyword evidence="6" id="KW-0406">Ion transport</keyword>
<accession>A0A2K9Y5A0</accession>
<keyword evidence="2 10" id="KW-0813">Transport</keyword>
<dbReference type="InterPro" id="IPR012910">
    <property type="entry name" value="Plug_dom"/>
</dbReference>
<evidence type="ECO:0000256" key="9">
    <source>
        <dbReference type="ARBA" id="ARBA00023237"/>
    </source>
</evidence>
<evidence type="ECO:0000256" key="7">
    <source>
        <dbReference type="ARBA" id="ARBA00023077"/>
    </source>
</evidence>
<dbReference type="CDD" id="cd01347">
    <property type="entry name" value="ligand_gated_channel"/>
    <property type="match status" value="1"/>
</dbReference>
<comment type="similarity">
    <text evidence="10 11">Belongs to the TonB-dependent receptor family.</text>
</comment>
<dbReference type="InterPro" id="IPR036942">
    <property type="entry name" value="Beta-barrel_TonB_sf"/>
</dbReference>
<dbReference type="GO" id="GO:0044718">
    <property type="term" value="P:siderophore transmembrane transport"/>
    <property type="evidence" value="ECO:0007669"/>
    <property type="project" value="TreeGrafter"/>
</dbReference>
<evidence type="ECO:0000313" key="15">
    <source>
        <dbReference type="EMBL" id="AUW27337.1"/>
    </source>
</evidence>
<dbReference type="GO" id="GO:0015344">
    <property type="term" value="F:siderophore uptake transmembrane transporter activity"/>
    <property type="evidence" value="ECO:0007669"/>
    <property type="project" value="TreeGrafter"/>
</dbReference>
<keyword evidence="8 10" id="KW-0472">Membrane</keyword>
<evidence type="ECO:0000256" key="3">
    <source>
        <dbReference type="ARBA" id="ARBA00022452"/>
    </source>
</evidence>
<feature type="domain" description="TonB-dependent receptor plug" evidence="14">
    <location>
        <begin position="45"/>
        <end position="156"/>
    </location>
</feature>
<feature type="chain" id="PRO_5014597211" evidence="12">
    <location>
        <begin position="24"/>
        <end position="724"/>
    </location>
</feature>
<dbReference type="AlphaFoldDB" id="A0A2K9Y5A0"/>
<proteinExistence type="inferred from homology"/>
<keyword evidence="5 12" id="KW-0732">Signal</keyword>
<evidence type="ECO:0000256" key="11">
    <source>
        <dbReference type="RuleBase" id="RU003357"/>
    </source>
</evidence>
<dbReference type="PROSITE" id="PS52016">
    <property type="entry name" value="TONB_DEPENDENT_REC_3"/>
    <property type="match status" value="1"/>
</dbReference>
<dbReference type="RefSeq" id="WP_034216202.1">
    <property type="nucleotide sequence ID" value="NZ_CP053837.1"/>
</dbReference>
<dbReference type="InterPro" id="IPR037066">
    <property type="entry name" value="Plug_dom_sf"/>
</dbReference>
<dbReference type="SUPFAM" id="SSF56935">
    <property type="entry name" value="Porins"/>
    <property type="match status" value="1"/>
</dbReference>
<dbReference type="GO" id="GO:0009279">
    <property type="term" value="C:cell outer membrane"/>
    <property type="evidence" value="ECO:0007669"/>
    <property type="project" value="UniProtKB-SubCell"/>
</dbReference>
<evidence type="ECO:0000256" key="4">
    <source>
        <dbReference type="ARBA" id="ARBA00022692"/>
    </source>
</evidence>
<evidence type="ECO:0000256" key="6">
    <source>
        <dbReference type="ARBA" id="ARBA00023065"/>
    </source>
</evidence>
<protein>
    <submittedName>
        <fullName evidence="15">Iron-regulated outer membrane protein</fullName>
    </submittedName>
</protein>
<name>A0A2K9Y5A0_9BACT</name>
<evidence type="ECO:0000256" key="10">
    <source>
        <dbReference type="PROSITE-ProRule" id="PRU01360"/>
    </source>
</evidence>
<evidence type="ECO:0000256" key="1">
    <source>
        <dbReference type="ARBA" id="ARBA00004571"/>
    </source>
</evidence>
<dbReference type="Gene3D" id="2.170.130.10">
    <property type="entry name" value="TonB-dependent receptor, plug domain"/>
    <property type="match status" value="1"/>
</dbReference>
<reference evidence="15" key="1">
    <citation type="submission" date="2017-11" db="EMBL/GenBank/DDBJ databases">
        <title>Pathogenicity Assessment of Arcobacter faecis and Arcobacter lanthieri Using Novel Virulence, Antibiotic Resistance and Toxin Gene-specific PCR-based Assays.</title>
        <authorList>
            <person name="Khan I.U.H."/>
            <person name="Zambri M."/>
            <person name="Cloutier M."/>
            <person name="Adam Z."/>
            <person name="Lapen D.R."/>
            <person name="Wilkes G."/>
            <person name="Sunohara M."/>
            <person name="Topp E."/>
            <person name="Talbot G."/>
        </authorList>
    </citation>
    <scope>NUCLEOTIDE SEQUENCE</scope>
</reference>
<dbReference type="PANTHER" id="PTHR30069:SF53">
    <property type="entry name" value="COLICIN I RECEPTOR-RELATED"/>
    <property type="match status" value="1"/>
</dbReference>
<feature type="signal peptide" evidence="12">
    <location>
        <begin position="1"/>
        <end position="23"/>
    </location>
</feature>
<evidence type="ECO:0000259" key="14">
    <source>
        <dbReference type="Pfam" id="PF07715"/>
    </source>
</evidence>
<evidence type="ECO:0000256" key="12">
    <source>
        <dbReference type="SAM" id="SignalP"/>
    </source>
</evidence>
<dbReference type="InterPro" id="IPR039426">
    <property type="entry name" value="TonB-dep_rcpt-like"/>
</dbReference>
<comment type="subcellular location">
    <subcellularLocation>
        <location evidence="1 10">Cell outer membrane</location>
        <topology evidence="1 10">Multi-pass membrane protein</topology>
    </subcellularLocation>
</comment>
<dbReference type="Gene3D" id="2.40.170.20">
    <property type="entry name" value="TonB-dependent receptor, beta-barrel domain"/>
    <property type="match status" value="1"/>
</dbReference>
<dbReference type="EMBL" id="MG434453">
    <property type="protein sequence ID" value="AUW27337.1"/>
    <property type="molecule type" value="Genomic_DNA"/>
</dbReference>
<sequence>MKIRLAMSVAAILVAGGGTLLSANETIKLDEVQVVTSATGYEQNVADAPATISVITAEELEKKSYSNITDALKNVPGVYVNGGGTNQTISIRGMSAAYTLYLIDGKPMNDGQLLTTNGGISGANISFLPPLEAIERIEVIRGPASALYGSDAMGGVINIITKKHSDKATASIKTEYIKADSSNKVNNDSTNTSIYANVPLVDKLLSLQITGGYQTTDESSFQKNTSESGESEPDYSVKNIGGKLVFTPDDNNTITTGYGYTIQERTHNPGKSYTQYTSATGNRVVIAGKDYIKSGDNYYPAYDNGTLNAMGQPVYQSDIIPNTRSYSKLEKTNLNLNHEAKYDKLLVNSYIQYDKDKNSSITGRKVGNITNPGGIEFETTTLNSQGTYFFDTNSLTFGANYKKENLEDGSTNQNASMAGKVTKMERYQWALFAEDTWSVTDDLALTLSGRFDKNEQYGSEFSPKAYAVYSLTDNLNLKGGVIKGYKAPSLRNSAPEYMLNSMGGALIPNPDLEPEKSWTYEAGVTYDNPDIGLGGSLMLFQTDFKDKITRTSNINGSKVQNSQFYIDNPNLPYNSYGYTRQFNVDKAEIKGIELTTDYYILENLKYRHSYTFTDSEQKSGQYEGNPLNDISKHMFNAGLDWDVTSKWLLWTQANYRGKTSGTSTNEDDKTPSYTFVDLGGVYKYDKKLQFSAGVYNIANKNVLDDGNSNVLDGRRYSVAMNMKF</sequence>
<keyword evidence="9 10" id="KW-0998">Cell outer membrane</keyword>
<dbReference type="Pfam" id="PF00593">
    <property type="entry name" value="TonB_dep_Rec_b-barrel"/>
    <property type="match status" value="1"/>
</dbReference>
<keyword evidence="3 10" id="KW-1134">Transmembrane beta strand</keyword>
<keyword evidence="7 11" id="KW-0798">TonB box</keyword>
<gene>
    <name evidence="15" type="primary">irgA</name>
</gene>